<keyword evidence="2" id="KW-1133">Transmembrane helix</keyword>
<proteinExistence type="predicted"/>
<keyword evidence="2" id="KW-0472">Membrane</keyword>
<evidence type="ECO:0000256" key="1">
    <source>
        <dbReference type="SAM" id="MobiDB-lite"/>
    </source>
</evidence>
<evidence type="ECO:0000313" key="3">
    <source>
        <dbReference type="EMBL" id="WTY36849.1"/>
    </source>
</evidence>
<dbReference type="RefSeq" id="WP_328658013.1">
    <property type="nucleotide sequence ID" value="NZ_CP108014.1"/>
</dbReference>
<evidence type="ECO:0000313" key="4">
    <source>
        <dbReference type="Proteomes" id="UP001621418"/>
    </source>
</evidence>
<dbReference type="Proteomes" id="UP001621418">
    <property type="component" value="Chromosome"/>
</dbReference>
<sequence length="82" mass="8570">MVFVLAFIVAVVGLLLGGGTGAVLLATTAVLVLFGLVMLGATPEARRERHAAAGRRARGRAVSEQAGRAKGGRRSIERERDD</sequence>
<dbReference type="EMBL" id="CP109527">
    <property type="protein sequence ID" value="WTY36849.1"/>
    <property type="molecule type" value="Genomic_DNA"/>
</dbReference>
<keyword evidence="4" id="KW-1185">Reference proteome</keyword>
<accession>A0ABZ1NA36</accession>
<reference evidence="3 4" key="1">
    <citation type="submission" date="2022-10" db="EMBL/GenBank/DDBJ databases">
        <title>The complete genomes of actinobacterial strains from the NBC collection.</title>
        <authorList>
            <person name="Joergensen T.S."/>
            <person name="Alvarez Arevalo M."/>
            <person name="Sterndorff E.B."/>
            <person name="Faurdal D."/>
            <person name="Vuksanovic O."/>
            <person name="Mourched A.-S."/>
            <person name="Charusanti P."/>
            <person name="Shaw S."/>
            <person name="Blin K."/>
            <person name="Weber T."/>
        </authorList>
    </citation>
    <scope>NUCLEOTIDE SEQUENCE [LARGE SCALE GENOMIC DNA]</scope>
    <source>
        <strain evidence="3 4">NBC_01413</strain>
    </source>
</reference>
<name>A0ABZ1NA36_9NOCA</name>
<protein>
    <submittedName>
        <fullName evidence="3">Uncharacterized protein</fullName>
    </submittedName>
</protein>
<organism evidence="3 4">
    <name type="scientific">Nocardia salmonicida</name>
    <dbReference type="NCBI Taxonomy" id="53431"/>
    <lineage>
        <taxon>Bacteria</taxon>
        <taxon>Bacillati</taxon>
        <taxon>Actinomycetota</taxon>
        <taxon>Actinomycetes</taxon>
        <taxon>Mycobacteriales</taxon>
        <taxon>Nocardiaceae</taxon>
        <taxon>Nocardia</taxon>
    </lineage>
</organism>
<feature type="region of interest" description="Disordered" evidence="1">
    <location>
        <begin position="48"/>
        <end position="82"/>
    </location>
</feature>
<keyword evidence="2" id="KW-0812">Transmembrane</keyword>
<dbReference type="GeneID" id="91379910"/>
<evidence type="ECO:0000256" key="2">
    <source>
        <dbReference type="SAM" id="Phobius"/>
    </source>
</evidence>
<feature type="transmembrane region" description="Helical" evidence="2">
    <location>
        <begin position="6"/>
        <end position="39"/>
    </location>
</feature>
<gene>
    <name evidence="3" type="ORF">OG308_02845</name>
</gene>